<dbReference type="CDD" id="cd00190">
    <property type="entry name" value="Tryp_SPc"/>
    <property type="match status" value="1"/>
</dbReference>
<evidence type="ECO:0000313" key="7">
    <source>
        <dbReference type="EMBL" id="CAG7838544.1"/>
    </source>
</evidence>
<keyword evidence="4" id="KW-0732">Signal</keyword>
<dbReference type="PROSITE" id="PS01180">
    <property type="entry name" value="CUB"/>
    <property type="match status" value="1"/>
</dbReference>
<dbReference type="PANTHER" id="PTHR24252:SF7">
    <property type="entry name" value="HYALIN"/>
    <property type="match status" value="1"/>
</dbReference>
<evidence type="ECO:0000259" key="5">
    <source>
        <dbReference type="PROSITE" id="PS01180"/>
    </source>
</evidence>
<dbReference type="PROSITE" id="PS00134">
    <property type="entry name" value="TRYPSIN_HIS"/>
    <property type="match status" value="1"/>
</dbReference>
<dbReference type="PROSITE" id="PS50240">
    <property type="entry name" value="TRYPSIN_DOM"/>
    <property type="match status" value="1"/>
</dbReference>
<accession>A0A8J2PZ66</accession>
<feature type="signal peptide" evidence="4">
    <location>
        <begin position="1"/>
        <end position="16"/>
    </location>
</feature>
<dbReference type="InterPro" id="IPR033116">
    <property type="entry name" value="TRYPSIN_SER"/>
</dbReference>
<feature type="domain" description="CUB" evidence="5">
    <location>
        <begin position="71"/>
        <end position="149"/>
    </location>
</feature>
<name>A0A8J2PZ66_9HEXA</name>
<keyword evidence="3" id="KW-0720">Serine protease</keyword>
<dbReference type="GO" id="GO:0004252">
    <property type="term" value="F:serine-type endopeptidase activity"/>
    <property type="evidence" value="ECO:0007669"/>
    <property type="project" value="InterPro"/>
</dbReference>
<evidence type="ECO:0000259" key="6">
    <source>
        <dbReference type="PROSITE" id="PS50240"/>
    </source>
</evidence>
<dbReference type="InterPro" id="IPR001254">
    <property type="entry name" value="Trypsin_dom"/>
</dbReference>
<dbReference type="InterPro" id="IPR018114">
    <property type="entry name" value="TRYPSIN_HIS"/>
</dbReference>
<evidence type="ECO:0000256" key="1">
    <source>
        <dbReference type="ARBA" id="ARBA00023157"/>
    </source>
</evidence>
<dbReference type="GO" id="GO:0006508">
    <property type="term" value="P:proteolysis"/>
    <property type="evidence" value="ECO:0007669"/>
    <property type="project" value="UniProtKB-KW"/>
</dbReference>
<keyword evidence="1" id="KW-1015">Disulfide bond</keyword>
<dbReference type="PROSITE" id="PS00135">
    <property type="entry name" value="TRYPSIN_SER"/>
    <property type="match status" value="1"/>
</dbReference>
<feature type="chain" id="PRO_5036271459" evidence="4">
    <location>
        <begin position="17"/>
        <end position="477"/>
    </location>
</feature>
<comment type="caution">
    <text evidence="7">The sequence shown here is derived from an EMBL/GenBank/DDBJ whole genome shotgun (WGS) entry which is preliminary data.</text>
</comment>
<feature type="domain" description="Peptidase S1" evidence="6">
    <location>
        <begin position="191"/>
        <end position="468"/>
    </location>
</feature>
<comment type="caution">
    <text evidence="2">Lacks conserved residue(s) required for the propagation of feature annotation.</text>
</comment>
<keyword evidence="3" id="KW-0645">Protease</keyword>
<protein>
    <submittedName>
        <fullName evidence="7">Uncharacterized protein</fullName>
    </submittedName>
</protein>
<dbReference type="EMBL" id="CAJVCH010571794">
    <property type="protein sequence ID" value="CAG7838544.1"/>
    <property type="molecule type" value="Genomic_DNA"/>
</dbReference>
<dbReference type="PANTHER" id="PTHR24252">
    <property type="entry name" value="ACROSIN-RELATED"/>
    <property type="match status" value="1"/>
</dbReference>
<dbReference type="SMART" id="SM00020">
    <property type="entry name" value="Tryp_SPc"/>
    <property type="match status" value="1"/>
</dbReference>
<evidence type="ECO:0000256" key="2">
    <source>
        <dbReference type="PROSITE-ProRule" id="PRU00059"/>
    </source>
</evidence>
<dbReference type="Proteomes" id="UP000708208">
    <property type="component" value="Unassembled WGS sequence"/>
</dbReference>
<gene>
    <name evidence="7" type="ORF">AFUS01_LOCUS47506</name>
</gene>
<dbReference type="OrthoDB" id="425190at2759"/>
<keyword evidence="3" id="KW-0378">Hydrolase</keyword>
<dbReference type="InterPro" id="IPR000859">
    <property type="entry name" value="CUB_dom"/>
</dbReference>
<proteinExistence type="predicted"/>
<evidence type="ECO:0000313" key="8">
    <source>
        <dbReference type="Proteomes" id="UP000708208"/>
    </source>
</evidence>
<organism evidence="7 8">
    <name type="scientific">Allacma fusca</name>
    <dbReference type="NCBI Taxonomy" id="39272"/>
    <lineage>
        <taxon>Eukaryota</taxon>
        <taxon>Metazoa</taxon>
        <taxon>Ecdysozoa</taxon>
        <taxon>Arthropoda</taxon>
        <taxon>Hexapoda</taxon>
        <taxon>Collembola</taxon>
        <taxon>Symphypleona</taxon>
        <taxon>Sminthuridae</taxon>
        <taxon>Allacma</taxon>
    </lineage>
</organism>
<evidence type="ECO:0000256" key="4">
    <source>
        <dbReference type="SAM" id="SignalP"/>
    </source>
</evidence>
<sequence>MLTNFIASSIIFLIFSQLNVEIETHATSVSQSGINSSEQSRKPQIFNRQELLRRQKRGSLDYSEVEYRGTCHQTLKLEPNINIKIISPYHGMKAYPGGLECEWEIIGVWGCSPAVTCEIIDIRKSTGEECSEDEFMISDGAWSEQRFCGPNMGFSCSLHCQKSKRIQNLKKVDLTPVPPHKEEYKRRKQRIVGGETAKKGEFPWQVALVLKDTRTPFCGGSLINDRTIVTAAHCVYNFEELELFPASSMDILLNGHLLDQFLEDDVDHDAEANEVKSKKSAGWDAVDDPEDRKDEMILEIEEVMIHPFYDMFENDDSDIALIHLKRKLSFKDENTPTPICLPDVQVPFKDYKGSVGIVSGWGKAHFKAGGSTRLLQKVDVPVIDLTTCGTWYKEGHISITENMLCAGYEDGQKDSCSGDSGGPLVTKEGNKYVLIGVVSFGSECAKPKRPGVYVRVTEFLPWIYHHSRGSIWARNAA</sequence>
<keyword evidence="8" id="KW-1185">Reference proteome</keyword>
<reference evidence="7" key="1">
    <citation type="submission" date="2021-06" db="EMBL/GenBank/DDBJ databases">
        <authorList>
            <person name="Hodson N. C."/>
            <person name="Mongue J. A."/>
            <person name="Jaron S. K."/>
        </authorList>
    </citation>
    <scope>NUCLEOTIDE SEQUENCE</scope>
</reference>
<dbReference type="EMBL" id="CAJVCH010571794">
    <property type="protein sequence ID" value="CAG7838545.1"/>
    <property type="molecule type" value="Genomic_DNA"/>
</dbReference>
<dbReference type="AlphaFoldDB" id="A0A8J2PZ66"/>
<evidence type="ECO:0000256" key="3">
    <source>
        <dbReference type="RuleBase" id="RU363034"/>
    </source>
</evidence>
<dbReference type="Pfam" id="PF00089">
    <property type="entry name" value="Trypsin"/>
    <property type="match status" value="2"/>
</dbReference>